<feature type="domain" description="Helicase ATP-binding" evidence="2">
    <location>
        <begin position="20"/>
        <end position="159"/>
    </location>
</feature>
<reference evidence="4 5" key="1">
    <citation type="submission" date="2018-08" db="EMBL/GenBank/DDBJ databases">
        <title>A genome reference for cultivated species of the human gut microbiota.</title>
        <authorList>
            <person name="Zou Y."/>
            <person name="Xue W."/>
            <person name="Luo G."/>
        </authorList>
    </citation>
    <scope>NUCLEOTIDE SEQUENCE [LARGE SCALE GENOMIC DNA]</scope>
    <source>
        <strain evidence="4 5">AF25-30LB</strain>
    </source>
</reference>
<dbReference type="Pfam" id="PF04851">
    <property type="entry name" value="ResIII"/>
    <property type="match status" value="1"/>
</dbReference>
<dbReference type="PANTHER" id="PTHR47396:SF1">
    <property type="entry name" value="ATP-DEPENDENT HELICASE IRC3-RELATED"/>
    <property type="match status" value="1"/>
</dbReference>
<feature type="region of interest" description="Disordered" evidence="1">
    <location>
        <begin position="650"/>
        <end position="669"/>
    </location>
</feature>
<dbReference type="SMART" id="SM00490">
    <property type="entry name" value="HELICc"/>
    <property type="match status" value="1"/>
</dbReference>
<dbReference type="Pfam" id="PF00271">
    <property type="entry name" value="Helicase_C"/>
    <property type="match status" value="1"/>
</dbReference>
<evidence type="ECO:0000313" key="5">
    <source>
        <dbReference type="Proteomes" id="UP000266497"/>
    </source>
</evidence>
<dbReference type="GO" id="GO:0004386">
    <property type="term" value="F:helicase activity"/>
    <property type="evidence" value="ECO:0007669"/>
    <property type="project" value="UniProtKB-KW"/>
</dbReference>
<dbReference type="InterPro" id="IPR014001">
    <property type="entry name" value="Helicase_ATP-bd"/>
</dbReference>
<keyword evidence="4" id="KW-0378">Hydrolase</keyword>
<proteinExistence type="predicted"/>
<evidence type="ECO:0000259" key="3">
    <source>
        <dbReference type="PROSITE" id="PS51194"/>
    </source>
</evidence>
<name>A0A395UJS9_PHOVU</name>
<dbReference type="PROSITE" id="PS51192">
    <property type="entry name" value="HELICASE_ATP_BIND_1"/>
    <property type="match status" value="1"/>
</dbReference>
<keyword evidence="4" id="KW-0547">Nucleotide-binding</keyword>
<dbReference type="Gene3D" id="3.40.50.300">
    <property type="entry name" value="P-loop containing nucleotide triphosphate hydrolases"/>
    <property type="match status" value="2"/>
</dbReference>
<sequence>MYCMNDTLRDYQQEMKLRLFKEWELHRSVMVQMPTGTGKTHLLAAIVREFLRGSGSRVWIVAHRRELVEQIEETVSRHGMSKEDGRVRVMSIQWLSRNRKHMDEEPDLIVIDEAHHALAETYRILWENYPEARKLGMTATPCRLNGKGFTDLFDSLIASWTVAEFIGKGWLSSFDYVSIRANSREQRLIDSLKKRGADGDYQVKEMNEVLNRETSIGRLYESVERYARGKKGIVYAVSIAHARRIAACYSAHGLEAVAIDSRTPASERRELVEDFRRGKVKVLVNVDIFSEGFDCPDVEFVQLARPTLSLAKYLQQVGRGLRRSADKASCMLIDNVGLYRIFGLPARNHDWAAMFEGRMIGNALSRARAETGRLSVSGPLPEEERQREDELEMVITHDRLMEAIRNREEAEEGKESQAALKSCPDRRSSLWGLKRGNKITVSPCYLQVFDIQGNRAAVRLKDGQAGVVSASGEPEVILGYCRRLKFLKEELLAVTDTAGTVSYMDMKTGRTYREKPVVFSYGGVELLRVGETFHSRTKKAYASMNGLHKDSICFYEYYLKIPDYRVPKSCKLVDSVWSTVFDVFACLLAGDDEEVYWCCGRLADRSIVVMDGAGRYYHVEKGKRKRYIAANLPEPGEQDFDTAVKKLKEEAGQRAEETDRQKRRNEEAKRRKRLEEIRDALPYRMGMKWGLKLGERIIVPPKYRKILPPVGVYCAFEESACRWGVMALDGKVMVEARYQEVDIENNGTVHLTVIPGKVKTVKL</sequence>
<evidence type="ECO:0000313" key="4">
    <source>
        <dbReference type="EMBL" id="RGR36086.1"/>
    </source>
</evidence>
<gene>
    <name evidence="4" type="ORF">DWY53_16175</name>
</gene>
<dbReference type="InterPro" id="IPR006935">
    <property type="entry name" value="Helicase/UvrB_N"/>
</dbReference>
<dbReference type="SUPFAM" id="SSF52540">
    <property type="entry name" value="P-loop containing nucleoside triphosphate hydrolases"/>
    <property type="match status" value="1"/>
</dbReference>
<dbReference type="GO" id="GO:0003677">
    <property type="term" value="F:DNA binding"/>
    <property type="evidence" value="ECO:0007669"/>
    <property type="project" value="InterPro"/>
</dbReference>
<evidence type="ECO:0000259" key="2">
    <source>
        <dbReference type="PROSITE" id="PS51192"/>
    </source>
</evidence>
<keyword evidence="4" id="KW-0067">ATP-binding</keyword>
<protein>
    <submittedName>
        <fullName evidence="4">ATP-dependent helicase</fullName>
    </submittedName>
</protein>
<dbReference type="SMART" id="SM00487">
    <property type="entry name" value="DEXDc"/>
    <property type="match status" value="1"/>
</dbReference>
<keyword evidence="4" id="KW-0347">Helicase</keyword>
<dbReference type="AlphaFoldDB" id="A0A395UJS9"/>
<feature type="domain" description="Helicase C-terminal" evidence="3">
    <location>
        <begin position="215"/>
        <end position="388"/>
    </location>
</feature>
<organism evidence="4 5">
    <name type="scientific">Phocaeicola vulgatus</name>
    <name type="common">Bacteroides vulgatus</name>
    <dbReference type="NCBI Taxonomy" id="821"/>
    <lineage>
        <taxon>Bacteria</taxon>
        <taxon>Pseudomonadati</taxon>
        <taxon>Bacteroidota</taxon>
        <taxon>Bacteroidia</taxon>
        <taxon>Bacteroidales</taxon>
        <taxon>Bacteroidaceae</taxon>
        <taxon>Phocaeicola</taxon>
    </lineage>
</organism>
<evidence type="ECO:0000256" key="1">
    <source>
        <dbReference type="SAM" id="MobiDB-lite"/>
    </source>
</evidence>
<dbReference type="Proteomes" id="UP000266497">
    <property type="component" value="Unassembled WGS sequence"/>
</dbReference>
<dbReference type="InterPro" id="IPR027417">
    <property type="entry name" value="P-loop_NTPase"/>
</dbReference>
<dbReference type="GO" id="GO:0005829">
    <property type="term" value="C:cytosol"/>
    <property type="evidence" value="ECO:0007669"/>
    <property type="project" value="TreeGrafter"/>
</dbReference>
<dbReference type="PANTHER" id="PTHR47396">
    <property type="entry name" value="TYPE I RESTRICTION ENZYME ECOKI R PROTEIN"/>
    <property type="match status" value="1"/>
</dbReference>
<accession>A0A395UJS9</accession>
<dbReference type="GO" id="GO:0005524">
    <property type="term" value="F:ATP binding"/>
    <property type="evidence" value="ECO:0007669"/>
    <property type="project" value="InterPro"/>
</dbReference>
<dbReference type="InterPro" id="IPR001650">
    <property type="entry name" value="Helicase_C-like"/>
</dbReference>
<dbReference type="PROSITE" id="PS51194">
    <property type="entry name" value="HELICASE_CTER"/>
    <property type="match status" value="1"/>
</dbReference>
<dbReference type="GO" id="GO:0016787">
    <property type="term" value="F:hydrolase activity"/>
    <property type="evidence" value="ECO:0007669"/>
    <property type="project" value="InterPro"/>
</dbReference>
<comment type="caution">
    <text evidence="4">The sequence shown here is derived from an EMBL/GenBank/DDBJ whole genome shotgun (WGS) entry which is preliminary data.</text>
</comment>
<dbReference type="InterPro" id="IPR050742">
    <property type="entry name" value="Helicase_Restrict-Modif_Enz"/>
</dbReference>
<dbReference type="EMBL" id="QRUD01000051">
    <property type="protein sequence ID" value="RGR36086.1"/>
    <property type="molecule type" value="Genomic_DNA"/>
</dbReference>